<organism evidence="1 2">
    <name type="scientific">Vibrio splendidus</name>
    <dbReference type="NCBI Taxonomy" id="29497"/>
    <lineage>
        <taxon>Bacteria</taxon>
        <taxon>Pseudomonadati</taxon>
        <taxon>Pseudomonadota</taxon>
        <taxon>Gammaproteobacteria</taxon>
        <taxon>Vibrionales</taxon>
        <taxon>Vibrionaceae</taxon>
        <taxon>Vibrio</taxon>
    </lineage>
</organism>
<dbReference type="EMBL" id="MCZF01000117">
    <property type="protein sequence ID" value="PMM53397.1"/>
    <property type="molecule type" value="Genomic_DNA"/>
</dbReference>
<evidence type="ECO:0000313" key="2">
    <source>
        <dbReference type="Proteomes" id="UP000235533"/>
    </source>
</evidence>
<evidence type="ECO:0000313" key="1">
    <source>
        <dbReference type="EMBL" id="PMM53397.1"/>
    </source>
</evidence>
<reference evidence="2" key="1">
    <citation type="submission" date="2016-07" db="EMBL/GenBank/DDBJ databases">
        <title>Nontailed viruses are major unrecognized killers of bacteria in the ocean.</title>
        <authorList>
            <person name="Kauffman K."/>
            <person name="Hussain F."/>
            <person name="Yang J."/>
            <person name="Arevalo P."/>
            <person name="Brown J."/>
            <person name="Cutler M."/>
            <person name="Kelly L."/>
            <person name="Polz M.F."/>
        </authorList>
    </citation>
    <scope>NUCLEOTIDE SEQUENCE [LARGE SCALE GENOMIC DNA]</scope>
    <source>
        <strain evidence="2">10N.261.48.B5</strain>
    </source>
</reference>
<dbReference type="AlphaFoldDB" id="A0A2N7JQX5"/>
<gene>
    <name evidence="1" type="ORF">BCT54_22965</name>
</gene>
<dbReference type="RefSeq" id="WP_157939562.1">
    <property type="nucleotide sequence ID" value="NZ_MCZF01000117.1"/>
</dbReference>
<comment type="caution">
    <text evidence="1">The sequence shown here is derived from an EMBL/GenBank/DDBJ whole genome shotgun (WGS) entry which is preliminary data.</text>
</comment>
<sequence length="194" mass="21469">MKSLDDYLDSPWGSNHTIYKESFLNITPAPEVATGEILLASLYRNVGFYDHSGVSEHVWNLGTPFKKQLEKEKRPSNTKSPVGFEAQLWGKVVNRAIATPKLSGQSSKRGNQVTPLVPDATLYYMSARLTGKPWNPGKLIASMLALGTGDYAVALAIWHKLYEKLSVTVEEDDIWAQTRISSSSFNAHNSSLLV</sequence>
<dbReference type="Proteomes" id="UP000235533">
    <property type="component" value="Unassembled WGS sequence"/>
</dbReference>
<name>A0A2N7JQX5_VIBSP</name>
<protein>
    <submittedName>
        <fullName evidence="1">Uncharacterized protein</fullName>
    </submittedName>
</protein>
<accession>A0A2N7JQX5</accession>
<proteinExistence type="predicted"/>